<dbReference type="InterPro" id="IPR036865">
    <property type="entry name" value="CRAL-TRIO_dom_sf"/>
</dbReference>
<dbReference type="OrthoDB" id="30289at2759"/>
<evidence type="ECO:0000313" key="4">
    <source>
        <dbReference type="Proteomes" id="UP000308652"/>
    </source>
</evidence>
<dbReference type="SUPFAM" id="SSF52087">
    <property type="entry name" value="CRAL/TRIO domain"/>
    <property type="match status" value="1"/>
</dbReference>
<accession>A0A5C3M0Z7</accession>
<dbReference type="InterPro" id="IPR001251">
    <property type="entry name" value="CRAL-TRIO_dom"/>
</dbReference>
<keyword evidence="4" id="KW-1185">Reference proteome</keyword>
<evidence type="ECO:0000259" key="2">
    <source>
        <dbReference type="PROSITE" id="PS50191"/>
    </source>
</evidence>
<dbReference type="Gene3D" id="1.10.8.20">
    <property type="entry name" value="N-terminal domain of phosphatidylinositol transfer protein sec14p"/>
    <property type="match status" value="1"/>
</dbReference>
<name>A0A5C3M0Z7_9AGAR</name>
<dbReference type="PANTHER" id="PTHR45657:SF3">
    <property type="entry name" value="TRANSPORTER, PUTATIVE (AFU_ORTHOLOGUE AFUA_5G09260)-RELATED"/>
    <property type="match status" value="1"/>
</dbReference>
<dbReference type="SUPFAM" id="SSF46938">
    <property type="entry name" value="CRAL/TRIO N-terminal domain"/>
    <property type="match status" value="1"/>
</dbReference>
<dbReference type="CDD" id="cd00170">
    <property type="entry name" value="SEC14"/>
    <property type="match status" value="1"/>
</dbReference>
<sequence length="325" mass="36636">MVAADVAAAKSTIPSYDPFAGHLGHLTPAQEEALATFKDSLTKSKLYTPPTDISHASHDEPTLIRFLRARSFHPAQAQKQFVDAEAWRKKHDVDNLYATFEHEEFESAKRFYPRWTGRRDKQGLPVYVYRLASLEPIQKELDAVPADRRYQRIVALYELMTRFSFPLCTYLPHASSATPVSSTTSVIDLENVTFGSMWKLRHHLQEASRLATANYPETLNTIAVVNSPAFFPTIWGWIKGWFDEGTRNKIHVLGKDPGATLRDLIHVHDLPKSYGGELEWKFEDEPNLDDETKRVLGGMPKGPAVFSDGVVSKPKTPTKNETASI</sequence>
<organism evidence="3 4">
    <name type="scientific">Crucibulum laeve</name>
    <dbReference type="NCBI Taxonomy" id="68775"/>
    <lineage>
        <taxon>Eukaryota</taxon>
        <taxon>Fungi</taxon>
        <taxon>Dikarya</taxon>
        <taxon>Basidiomycota</taxon>
        <taxon>Agaricomycotina</taxon>
        <taxon>Agaricomycetes</taxon>
        <taxon>Agaricomycetidae</taxon>
        <taxon>Agaricales</taxon>
        <taxon>Agaricineae</taxon>
        <taxon>Nidulariaceae</taxon>
        <taxon>Crucibulum</taxon>
    </lineage>
</organism>
<dbReference type="SMART" id="SM00516">
    <property type="entry name" value="SEC14"/>
    <property type="match status" value="1"/>
</dbReference>
<gene>
    <name evidence="3" type="ORF">BDQ12DRAFT_682941</name>
</gene>
<dbReference type="SMART" id="SM01100">
    <property type="entry name" value="CRAL_TRIO_N"/>
    <property type="match status" value="1"/>
</dbReference>
<dbReference type="InterPro" id="IPR036273">
    <property type="entry name" value="CRAL/TRIO_N_dom_sf"/>
</dbReference>
<dbReference type="EMBL" id="ML213601">
    <property type="protein sequence ID" value="TFK39054.1"/>
    <property type="molecule type" value="Genomic_DNA"/>
</dbReference>
<proteinExistence type="predicted"/>
<evidence type="ECO:0000256" key="1">
    <source>
        <dbReference type="SAM" id="MobiDB-lite"/>
    </source>
</evidence>
<dbReference type="STRING" id="68775.A0A5C3M0Z7"/>
<dbReference type="Pfam" id="PF03765">
    <property type="entry name" value="CRAL_TRIO_N"/>
    <property type="match status" value="1"/>
</dbReference>
<reference evidence="3 4" key="1">
    <citation type="journal article" date="2019" name="Nat. Ecol. Evol.">
        <title>Megaphylogeny resolves global patterns of mushroom evolution.</title>
        <authorList>
            <person name="Varga T."/>
            <person name="Krizsan K."/>
            <person name="Foldi C."/>
            <person name="Dima B."/>
            <person name="Sanchez-Garcia M."/>
            <person name="Sanchez-Ramirez S."/>
            <person name="Szollosi G.J."/>
            <person name="Szarkandi J.G."/>
            <person name="Papp V."/>
            <person name="Albert L."/>
            <person name="Andreopoulos W."/>
            <person name="Angelini C."/>
            <person name="Antonin V."/>
            <person name="Barry K.W."/>
            <person name="Bougher N.L."/>
            <person name="Buchanan P."/>
            <person name="Buyck B."/>
            <person name="Bense V."/>
            <person name="Catcheside P."/>
            <person name="Chovatia M."/>
            <person name="Cooper J."/>
            <person name="Damon W."/>
            <person name="Desjardin D."/>
            <person name="Finy P."/>
            <person name="Geml J."/>
            <person name="Haridas S."/>
            <person name="Hughes K."/>
            <person name="Justo A."/>
            <person name="Karasinski D."/>
            <person name="Kautmanova I."/>
            <person name="Kiss B."/>
            <person name="Kocsube S."/>
            <person name="Kotiranta H."/>
            <person name="LaButti K.M."/>
            <person name="Lechner B.E."/>
            <person name="Liimatainen K."/>
            <person name="Lipzen A."/>
            <person name="Lukacs Z."/>
            <person name="Mihaltcheva S."/>
            <person name="Morgado L.N."/>
            <person name="Niskanen T."/>
            <person name="Noordeloos M.E."/>
            <person name="Ohm R.A."/>
            <person name="Ortiz-Santana B."/>
            <person name="Ovrebo C."/>
            <person name="Racz N."/>
            <person name="Riley R."/>
            <person name="Savchenko A."/>
            <person name="Shiryaev A."/>
            <person name="Soop K."/>
            <person name="Spirin V."/>
            <person name="Szebenyi C."/>
            <person name="Tomsovsky M."/>
            <person name="Tulloss R.E."/>
            <person name="Uehling J."/>
            <person name="Grigoriev I.V."/>
            <person name="Vagvolgyi C."/>
            <person name="Papp T."/>
            <person name="Martin F.M."/>
            <person name="Miettinen O."/>
            <person name="Hibbett D.S."/>
            <person name="Nagy L.G."/>
        </authorList>
    </citation>
    <scope>NUCLEOTIDE SEQUENCE [LARGE SCALE GENOMIC DNA]</scope>
    <source>
        <strain evidence="3 4">CBS 166.37</strain>
    </source>
</reference>
<dbReference type="Gene3D" id="3.40.525.10">
    <property type="entry name" value="CRAL-TRIO lipid binding domain"/>
    <property type="match status" value="1"/>
</dbReference>
<dbReference type="AlphaFoldDB" id="A0A5C3M0Z7"/>
<feature type="region of interest" description="Disordered" evidence="1">
    <location>
        <begin position="297"/>
        <end position="325"/>
    </location>
</feature>
<protein>
    <submittedName>
        <fullName evidence="3">CRAL/TRIO domain-containing protein</fullName>
    </submittedName>
</protein>
<dbReference type="Proteomes" id="UP000308652">
    <property type="component" value="Unassembled WGS sequence"/>
</dbReference>
<feature type="domain" description="CRAL-TRIO" evidence="2">
    <location>
        <begin position="104"/>
        <end position="282"/>
    </location>
</feature>
<evidence type="ECO:0000313" key="3">
    <source>
        <dbReference type="EMBL" id="TFK39054.1"/>
    </source>
</evidence>
<feature type="compositionally biased region" description="Polar residues" evidence="1">
    <location>
        <begin position="315"/>
        <end position="325"/>
    </location>
</feature>
<dbReference type="PROSITE" id="PS50191">
    <property type="entry name" value="CRAL_TRIO"/>
    <property type="match status" value="1"/>
</dbReference>
<dbReference type="Pfam" id="PF00650">
    <property type="entry name" value="CRAL_TRIO"/>
    <property type="match status" value="1"/>
</dbReference>
<dbReference type="InterPro" id="IPR051026">
    <property type="entry name" value="PI/PC_transfer"/>
</dbReference>
<dbReference type="PANTHER" id="PTHR45657">
    <property type="entry name" value="CRAL-TRIO DOMAIN-CONTAINING PROTEIN YKL091C-RELATED"/>
    <property type="match status" value="1"/>
</dbReference>
<dbReference type="InterPro" id="IPR011074">
    <property type="entry name" value="CRAL/TRIO_N_dom"/>
</dbReference>